<keyword evidence="4 6" id="KW-0663">Pyridoxal phosphate</keyword>
<keyword evidence="3" id="KW-0210">Decarboxylase</keyword>
<dbReference type="SUPFAM" id="SSF53383">
    <property type="entry name" value="PLP-dependent transferases"/>
    <property type="match status" value="1"/>
</dbReference>
<evidence type="ECO:0000313" key="9">
    <source>
        <dbReference type="Proteomes" id="UP000549394"/>
    </source>
</evidence>
<reference evidence="8 9" key="1">
    <citation type="submission" date="2020-08" db="EMBL/GenBank/DDBJ databases">
        <authorList>
            <person name="Hejnol A."/>
        </authorList>
    </citation>
    <scope>NUCLEOTIDE SEQUENCE [LARGE SCALE GENOMIC DNA]</scope>
</reference>
<dbReference type="GO" id="GO:0019752">
    <property type="term" value="P:carboxylic acid metabolic process"/>
    <property type="evidence" value="ECO:0007669"/>
    <property type="project" value="InterPro"/>
</dbReference>
<dbReference type="PANTHER" id="PTHR45677:SF8">
    <property type="entry name" value="CYSTEINE SULFINIC ACID DECARBOXYLASE"/>
    <property type="match status" value="1"/>
</dbReference>
<comment type="cofactor">
    <cofactor evidence="1 6 7">
        <name>pyridoxal 5'-phosphate</name>
        <dbReference type="ChEBI" id="CHEBI:597326"/>
    </cofactor>
</comment>
<accession>A0A7I8VCG0</accession>
<name>A0A7I8VCG0_9ANNE</name>
<evidence type="ECO:0000256" key="5">
    <source>
        <dbReference type="ARBA" id="ARBA00023239"/>
    </source>
</evidence>
<comment type="similarity">
    <text evidence="2 7">Belongs to the group II decarboxylase family.</text>
</comment>
<evidence type="ECO:0000256" key="7">
    <source>
        <dbReference type="RuleBase" id="RU000382"/>
    </source>
</evidence>
<dbReference type="Pfam" id="PF00282">
    <property type="entry name" value="Pyridoxal_deC"/>
    <property type="match status" value="1"/>
</dbReference>
<evidence type="ECO:0000256" key="2">
    <source>
        <dbReference type="ARBA" id="ARBA00009533"/>
    </source>
</evidence>
<dbReference type="GO" id="GO:0016831">
    <property type="term" value="F:carboxy-lyase activity"/>
    <property type="evidence" value="ECO:0007669"/>
    <property type="project" value="UniProtKB-KW"/>
</dbReference>
<sequence length="486" mass="55061">MAENQNFLNKAFHLLEKSMAAKNYDRENALVVDYRDPKDMAKEIDFDLEGNGRKYGDDELLQDFEKTIKLSVNSGHPHFFNQMFTGHDPYAVAAGCLLECRNTSLYTYEMAPVFTLAEKSVINYLASLTGFGESYNGIFVPGGSMGNFFGLNLARNLRFPSVKEKGMTEVKKMAIFASEQCHYSIGKGAAFLGYGIDAVKRIRCEESGRMSVEALREKVKETIEEGIVPLMVVAVSGTTVMGAFDDLEGIAKVCKEFSMYMHVDGCWGGPALLSEKRRHLLKGIEHADSFVWDAHKMFGATQQCAVFVTKHKDLLKQAHGQAASYLFQPDRYYDVAYDSGDMSIQCGRKADAFKAWFILKARGKKQVDLMIDHAFGIAEYFADLIRDTEGFKLVHEPQCTNVCFWYIPPCLRGNGERDDKWWQRLGKVAPKIKEKMMRKGSMMIGYQPLGHRVNFFRIVIPHLNSTKEDMEFVRDEINRLGKDIIV</sequence>
<gene>
    <name evidence="8" type="ORF">DGYR_LOCUS2547</name>
</gene>
<evidence type="ECO:0000313" key="8">
    <source>
        <dbReference type="EMBL" id="CAD5113582.1"/>
    </source>
</evidence>
<dbReference type="OrthoDB" id="392571at2759"/>
<dbReference type="EMBL" id="CAJFCJ010000004">
    <property type="protein sequence ID" value="CAD5113582.1"/>
    <property type="molecule type" value="Genomic_DNA"/>
</dbReference>
<dbReference type="AlphaFoldDB" id="A0A7I8VCG0"/>
<dbReference type="Gene3D" id="3.90.1150.170">
    <property type="match status" value="1"/>
</dbReference>
<protein>
    <submittedName>
        <fullName evidence="8">DgyrCDS2745</fullName>
    </submittedName>
</protein>
<dbReference type="GO" id="GO:0030170">
    <property type="term" value="F:pyridoxal phosphate binding"/>
    <property type="evidence" value="ECO:0007669"/>
    <property type="project" value="InterPro"/>
</dbReference>
<organism evidence="8 9">
    <name type="scientific">Dimorphilus gyrociliatus</name>
    <dbReference type="NCBI Taxonomy" id="2664684"/>
    <lineage>
        <taxon>Eukaryota</taxon>
        <taxon>Metazoa</taxon>
        <taxon>Spiralia</taxon>
        <taxon>Lophotrochozoa</taxon>
        <taxon>Annelida</taxon>
        <taxon>Polychaeta</taxon>
        <taxon>Polychaeta incertae sedis</taxon>
        <taxon>Dinophilidae</taxon>
        <taxon>Dimorphilus</taxon>
    </lineage>
</organism>
<evidence type="ECO:0000256" key="1">
    <source>
        <dbReference type="ARBA" id="ARBA00001933"/>
    </source>
</evidence>
<keyword evidence="9" id="KW-1185">Reference proteome</keyword>
<feature type="modified residue" description="N6-(pyridoxal phosphate)lysine" evidence="6">
    <location>
        <position position="296"/>
    </location>
</feature>
<dbReference type="InterPro" id="IPR015421">
    <property type="entry name" value="PyrdxlP-dep_Trfase_major"/>
</dbReference>
<dbReference type="Gene3D" id="3.40.640.10">
    <property type="entry name" value="Type I PLP-dependent aspartate aminotransferase-like (Major domain)"/>
    <property type="match status" value="1"/>
</dbReference>
<dbReference type="PANTHER" id="PTHR45677">
    <property type="entry name" value="GLUTAMATE DECARBOXYLASE-RELATED"/>
    <property type="match status" value="1"/>
</dbReference>
<evidence type="ECO:0000256" key="3">
    <source>
        <dbReference type="ARBA" id="ARBA00022793"/>
    </source>
</evidence>
<dbReference type="InterPro" id="IPR002129">
    <property type="entry name" value="PyrdxlP-dep_de-COase"/>
</dbReference>
<proteinExistence type="inferred from homology"/>
<dbReference type="Proteomes" id="UP000549394">
    <property type="component" value="Unassembled WGS sequence"/>
</dbReference>
<dbReference type="InterPro" id="IPR015424">
    <property type="entry name" value="PyrdxlP-dep_Trfase"/>
</dbReference>
<comment type="caution">
    <text evidence="8">The sequence shown here is derived from an EMBL/GenBank/DDBJ whole genome shotgun (WGS) entry which is preliminary data.</text>
</comment>
<evidence type="ECO:0000256" key="6">
    <source>
        <dbReference type="PIRSR" id="PIRSR602129-50"/>
    </source>
</evidence>
<dbReference type="GO" id="GO:0005737">
    <property type="term" value="C:cytoplasm"/>
    <property type="evidence" value="ECO:0007669"/>
    <property type="project" value="TreeGrafter"/>
</dbReference>
<keyword evidence="5 7" id="KW-0456">Lyase</keyword>
<evidence type="ECO:0000256" key="4">
    <source>
        <dbReference type="ARBA" id="ARBA00022898"/>
    </source>
</evidence>